<feature type="domain" description="M23ase beta-sheet core" evidence="1">
    <location>
        <begin position="164"/>
        <end position="259"/>
    </location>
</feature>
<gene>
    <name evidence="2" type="ORF">LJ739_06200</name>
</gene>
<organism evidence="2 3">
    <name type="scientific">Fluctibacter halophilus</name>
    <dbReference type="NCBI Taxonomy" id="226011"/>
    <lineage>
        <taxon>Bacteria</taxon>
        <taxon>Pseudomonadati</taxon>
        <taxon>Pseudomonadota</taxon>
        <taxon>Gammaproteobacteria</taxon>
        <taxon>Alteromonadales</taxon>
        <taxon>Alteromonadaceae</taxon>
        <taxon>Fluctibacter</taxon>
    </lineage>
</organism>
<accession>A0ABS8G7N1</accession>
<evidence type="ECO:0000313" key="2">
    <source>
        <dbReference type="EMBL" id="MCC2615825.1"/>
    </source>
</evidence>
<dbReference type="SUPFAM" id="SSF51261">
    <property type="entry name" value="Duplicated hybrid motif"/>
    <property type="match status" value="1"/>
</dbReference>
<proteinExistence type="predicted"/>
<dbReference type="Gene3D" id="2.70.70.10">
    <property type="entry name" value="Glucose Permease (Domain IIA)"/>
    <property type="match status" value="1"/>
</dbReference>
<sequence>MRKVVILWFTLCLSMGVNGLELQGQLTQGSLIRATLPAGSKVWLNDEPVTVSSDGHLAFGFGRDAPLSHVVRWQLPGKAPQQRTLSLTPRSYDIQEIDGLPPKMVTPDPSVLARIKEDSRKVREARSLRDDRSDFAVDFQWPAEGPISGVYGSQRVLNGEPRRPHFGVDVAGPTGTPVVSPAPGIVTLWAPDMYYSGGTLIIDHGLGINSTFLHLSKGHVSEGQRVEQGQLVGEIGATGRATGPHLDWRLNWGNERLDPALLVPPRAAK</sequence>
<dbReference type="InterPro" id="IPR011055">
    <property type="entry name" value="Dup_hybrid_motif"/>
</dbReference>
<dbReference type="RefSeq" id="WP_229158111.1">
    <property type="nucleotide sequence ID" value="NZ_JAJEWP010000001.1"/>
</dbReference>
<dbReference type="Pfam" id="PF01551">
    <property type="entry name" value="Peptidase_M23"/>
    <property type="match status" value="1"/>
</dbReference>
<dbReference type="EMBL" id="JAJEWP010000001">
    <property type="protein sequence ID" value="MCC2615825.1"/>
    <property type="molecule type" value="Genomic_DNA"/>
</dbReference>
<dbReference type="Proteomes" id="UP001520878">
    <property type="component" value="Unassembled WGS sequence"/>
</dbReference>
<evidence type="ECO:0000313" key="3">
    <source>
        <dbReference type="Proteomes" id="UP001520878"/>
    </source>
</evidence>
<dbReference type="CDD" id="cd12797">
    <property type="entry name" value="M23_peptidase"/>
    <property type="match status" value="1"/>
</dbReference>
<protein>
    <submittedName>
        <fullName evidence="2">M23 family metallopeptidase</fullName>
    </submittedName>
</protein>
<dbReference type="InterPro" id="IPR050570">
    <property type="entry name" value="Cell_wall_metabolism_enzyme"/>
</dbReference>
<evidence type="ECO:0000259" key="1">
    <source>
        <dbReference type="Pfam" id="PF01551"/>
    </source>
</evidence>
<reference evidence="2 3" key="1">
    <citation type="submission" date="2021-10" db="EMBL/GenBank/DDBJ databases">
        <title>Draft genome of Aestuariibacter halophilus JC2043.</title>
        <authorList>
            <person name="Emsley S.A."/>
            <person name="Pfannmuller K.M."/>
            <person name="Ushijima B."/>
            <person name="Saw J.H."/>
            <person name="Videau P."/>
        </authorList>
    </citation>
    <scope>NUCLEOTIDE SEQUENCE [LARGE SCALE GENOMIC DNA]</scope>
    <source>
        <strain evidence="2 3">JC2043</strain>
    </source>
</reference>
<dbReference type="PANTHER" id="PTHR21666">
    <property type="entry name" value="PEPTIDASE-RELATED"/>
    <property type="match status" value="1"/>
</dbReference>
<dbReference type="InterPro" id="IPR016047">
    <property type="entry name" value="M23ase_b-sheet_dom"/>
</dbReference>
<keyword evidence="3" id="KW-1185">Reference proteome</keyword>
<comment type="caution">
    <text evidence="2">The sequence shown here is derived from an EMBL/GenBank/DDBJ whole genome shotgun (WGS) entry which is preliminary data.</text>
</comment>
<name>A0ABS8G7N1_9ALTE</name>
<dbReference type="PANTHER" id="PTHR21666:SF285">
    <property type="entry name" value="M23 FAMILY METALLOPEPTIDASE"/>
    <property type="match status" value="1"/>
</dbReference>